<evidence type="ECO:0000313" key="2">
    <source>
        <dbReference type="Proteomes" id="UP001595377"/>
    </source>
</evidence>
<evidence type="ECO:0000313" key="1">
    <source>
        <dbReference type="EMBL" id="MFC3074133.1"/>
    </source>
</evidence>
<comment type="caution">
    <text evidence="1">The sequence shown here is derived from an EMBL/GenBank/DDBJ whole genome shotgun (WGS) entry which is preliminary data.</text>
</comment>
<dbReference type="Proteomes" id="UP001595377">
    <property type="component" value="Unassembled WGS sequence"/>
</dbReference>
<keyword evidence="2" id="KW-1185">Reference proteome</keyword>
<accession>A0ABV7DI56</accession>
<proteinExistence type="predicted"/>
<protein>
    <submittedName>
        <fullName evidence="1">Uncharacterized protein</fullName>
    </submittedName>
</protein>
<gene>
    <name evidence="1" type="ORF">ACFOHH_13555</name>
</gene>
<name>A0ABV7DI56_9HYPH</name>
<dbReference type="EMBL" id="JBHRSP010000021">
    <property type="protein sequence ID" value="MFC3074133.1"/>
    <property type="molecule type" value="Genomic_DNA"/>
</dbReference>
<organism evidence="1 2">
    <name type="scientific">Shinella pollutisoli</name>
    <dbReference type="NCBI Taxonomy" id="2250594"/>
    <lineage>
        <taxon>Bacteria</taxon>
        <taxon>Pseudomonadati</taxon>
        <taxon>Pseudomonadota</taxon>
        <taxon>Alphaproteobacteria</taxon>
        <taxon>Hyphomicrobiales</taxon>
        <taxon>Rhizobiaceae</taxon>
        <taxon>Shinella</taxon>
    </lineage>
</organism>
<reference evidence="2" key="1">
    <citation type="journal article" date="2019" name="Int. J. Syst. Evol. Microbiol.">
        <title>The Global Catalogue of Microorganisms (GCM) 10K type strain sequencing project: providing services to taxonomists for standard genome sequencing and annotation.</title>
        <authorList>
            <consortium name="The Broad Institute Genomics Platform"/>
            <consortium name="The Broad Institute Genome Sequencing Center for Infectious Disease"/>
            <person name="Wu L."/>
            <person name="Ma J."/>
        </authorList>
    </citation>
    <scope>NUCLEOTIDE SEQUENCE [LARGE SCALE GENOMIC DNA]</scope>
    <source>
        <strain evidence="2">KCTC 52677</strain>
    </source>
</reference>
<dbReference type="RefSeq" id="WP_257318406.1">
    <property type="nucleotide sequence ID" value="NZ_JANFDG010000054.1"/>
</dbReference>
<sequence>MTRKSFDFDAACRGLDRAEAKFRSPPIDPRRKVTLFDRWALKDEDAVFLSAEEEDALEEGQELFRAHLLQEVMTGKETREEAENRWKKATDSALVVLPYYLDIRSDKLLFWNAAMAVSWIEWRDPALVLRHAPQSNSIAAIWVENLVFHAPMMTPRNPFSPQKSFPPAGFSLAQFGRPGHDGSNSESFIGYDGARYAWKLWNLKEKLQKHLISGEIRATGKKIDQNGEVISVSQGNEEVECCYWTNASFQIIQGEFVLYSNGRPAFRDVQFIGSEILSKFPAKKIVEMRLKWKDINELKKNEVNYRHIAAISAAIELYGQRLPYVAKYKSSMYLKIKEQIEIYDPEFFTGRKPKVADRSVERFIQRLMSEEKYIEPDTRLGVGEIDLNADLFRW</sequence>